<dbReference type="SUPFAM" id="SSF49785">
    <property type="entry name" value="Galactose-binding domain-like"/>
    <property type="match status" value="1"/>
</dbReference>
<sequence length="646" mass="68080">MSPIPSTASQTSMTKAARPLRWLVWCAPLILAACSGPSTPEEQVLTGGTPPAAQAPAEQDSMDDGGDYAWTDDGTDTKLSQESLKAGNNLLSNAAWTSATNGWGPIERNTSVGEAKANDGRPMSVKGKKYASGFGVHANSTMTFAIGGKCSTFISDVGIDDEVGNKGSVVFQVYADSVKLFDSGKMTGADAAKSIKVNIAGRKEVKLVVTDAGDKNTHDHADWGNPTLVDCTVAAKPSDPAPIPPTPVPVVPAPVPAPVIPAPVPIVPAPTPVPVVPAPAPKPATPSGPLVITKGGTYSGEYLSNDPAVAAIKIKTSEPVILENCTLRGRGHLIDASWTSANLTVRNCKGYGLNPDDRSRTPGRFLAAEGIVSLLIENNYMEKTAGIYVNQWQGNKGLPVSIVIRNNLARDIEGRYSDGNGGFQDKFHRVQFVQLNGMRDLSGAEIAWNRVENTARQSHVEDVINIYASNGTPSSPIRIHDNLINGAFAGRPDASYSGGGIMMGDGCGSGYIEAVGNTVLETSNYGVAVAGGNHMKIQGNTILALGKLNDGTLLDADSDAGFYMRNYCKTPNDTSTVIAEGNTVGWTIPNSKNPHARWDWSVTAGVERNNTRIQAANRSVDPQLLAQAVTDWERRAKAAGMVTGPR</sequence>
<comment type="caution">
    <text evidence="4">The sequence shown here is derived from an EMBL/GenBank/DDBJ whole genome shotgun (WGS) entry which is preliminary data.</text>
</comment>
<dbReference type="InterPro" id="IPR013222">
    <property type="entry name" value="Glyco_hyd_98_carb-bd"/>
</dbReference>
<feature type="region of interest" description="Disordered" evidence="1">
    <location>
        <begin position="102"/>
        <end position="123"/>
    </location>
</feature>
<evidence type="ECO:0000313" key="6">
    <source>
        <dbReference type="Proteomes" id="UP000629870"/>
    </source>
</evidence>
<keyword evidence="4" id="KW-0378">Hydrolase</keyword>
<dbReference type="GO" id="GO:0016787">
    <property type="term" value="F:hydrolase activity"/>
    <property type="evidence" value="ECO:0007669"/>
    <property type="project" value="UniProtKB-KW"/>
</dbReference>
<feature type="region of interest" description="Disordered" evidence="1">
    <location>
        <begin position="37"/>
        <end position="75"/>
    </location>
</feature>
<dbReference type="SMART" id="SM00776">
    <property type="entry name" value="NPCBM"/>
    <property type="match status" value="1"/>
</dbReference>
<dbReference type="Gene3D" id="2.160.20.10">
    <property type="entry name" value="Single-stranded right-handed beta-helix, Pectin lyase-like"/>
    <property type="match status" value="1"/>
</dbReference>
<gene>
    <name evidence="4" type="ORF">FHR04_19390</name>
    <name evidence="3" type="ORF">HNQ04_003515</name>
</gene>
<evidence type="ECO:0000259" key="2">
    <source>
        <dbReference type="SMART" id="SM00776"/>
    </source>
</evidence>
<dbReference type="Pfam" id="PF08305">
    <property type="entry name" value="NPCBM"/>
    <property type="match status" value="1"/>
</dbReference>
<dbReference type="Proteomes" id="UP000629870">
    <property type="component" value="Unassembled WGS sequence"/>
</dbReference>
<dbReference type="EMBL" id="JACHEW010000026">
    <property type="protein sequence ID" value="MBB6018238.1"/>
    <property type="molecule type" value="Genomic_DNA"/>
</dbReference>
<dbReference type="AlphaFoldDB" id="A0A5C4XQ77"/>
<dbReference type="InterPro" id="IPR011050">
    <property type="entry name" value="Pectin_lyase_fold/virulence"/>
</dbReference>
<dbReference type="EMBL" id="VDMO01000038">
    <property type="protein sequence ID" value="TNM64720.1"/>
    <property type="molecule type" value="Genomic_DNA"/>
</dbReference>
<dbReference type="InterPro" id="IPR012334">
    <property type="entry name" value="Pectin_lyas_fold"/>
</dbReference>
<dbReference type="InterPro" id="IPR038637">
    <property type="entry name" value="NPCBM_sf"/>
</dbReference>
<dbReference type="SUPFAM" id="SSF51126">
    <property type="entry name" value="Pectin lyase-like"/>
    <property type="match status" value="1"/>
</dbReference>
<accession>A0A5C4XQ77</accession>
<dbReference type="OrthoDB" id="52297at2"/>
<dbReference type="RefSeq" id="WP_139404846.1">
    <property type="nucleotide sequence ID" value="NZ_JACHEW010000026.1"/>
</dbReference>
<feature type="domain" description="Glycosyl hydrolase family 98 putative carbohydrate-binding module" evidence="2">
    <location>
        <begin position="85"/>
        <end position="230"/>
    </location>
</feature>
<protein>
    <submittedName>
        <fullName evidence="4">Glycosyl hydrolase</fullName>
    </submittedName>
</protein>
<keyword evidence="6" id="KW-1185">Reference proteome</keyword>
<organism evidence="4 5">
    <name type="scientific">Deinococcus radiopugnans ATCC 19172</name>
    <dbReference type="NCBI Taxonomy" id="585398"/>
    <lineage>
        <taxon>Bacteria</taxon>
        <taxon>Thermotogati</taxon>
        <taxon>Deinococcota</taxon>
        <taxon>Deinococci</taxon>
        <taxon>Deinococcales</taxon>
        <taxon>Deinococcaceae</taxon>
        <taxon>Deinococcus</taxon>
    </lineage>
</organism>
<dbReference type="Proteomes" id="UP000313988">
    <property type="component" value="Unassembled WGS sequence"/>
</dbReference>
<evidence type="ECO:0000256" key="1">
    <source>
        <dbReference type="SAM" id="MobiDB-lite"/>
    </source>
</evidence>
<reference evidence="3 6" key="2">
    <citation type="submission" date="2020-08" db="EMBL/GenBank/DDBJ databases">
        <title>Genomic Encyclopedia of Type Strains, Phase IV (KMG-IV): sequencing the most valuable type-strain genomes for metagenomic binning, comparative biology and taxonomic classification.</title>
        <authorList>
            <person name="Goeker M."/>
        </authorList>
    </citation>
    <scope>NUCLEOTIDE SEQUENCE [LARGE SCALE GENOMIC DNA]</scope>
    <source>
        <strain evidence="3 6">DSM 12027</strain>
    </source>
</reference>
<reference evidence="4 5" key="1">
    <citation type="submission" date="2019-06" db="EMBL/GenBank/DDBJ databases">
        <title>Genome sequence of Deinococcus radiopugnans ATCC 19172.</title>
        <authorList>
            <person name="Maclea K.S."/>
            <person name="Maynard C.R."/>
        </authorList>
    </citation>
    <scope>NUCLEOTIDE SEQUENCE [LARGE SCALE GENOMIC DNA]</scope>
    <source>
        <strain evidence="4 5">ATCC 19172</strain>
    </source>
</reference>
<proteinExistence type="predicted"/>
<evidence type="ECO:0000313" key="4">
    <source>
        <dbReference type="EMBL" id="TNM64720.1"/>
    </source>
</evidence>
<evidence type="ECO:0000313" key="3">
    <source>
        <dbReference type="EMBL" id="MBB6018238.1"/>
    </source>
</evidence>
<evidence type="ECO:0000313" key="5">
    <source>
        <dbReference type="Proteomes" id="UP000313988"/>
    </source>
</evidence>
<dbReference type="Gene3D" id="2.60.120.1060">
    <property type="entry name" value="NPCBM/NEW2 domain"/>
    <property type="match status" value="1"/>
</dbReference>
<name>A0A5C4XQ77_9DEIO</name>
<dbReference type="InterPro" id="IPR008979">
    <property type="entry name" value="Galactose-bd-like_sf"/>
</dbReference>